<feature type="region of interest" description="Disordered" evidence="9">
    <location>
        <begin position="314"/>
        <end position="339"/>
    </location>
</feature>
<dbReference type="OrthoDB" id="21204at2759"/>
<dbReference type="KEGG" id="pda:103709650"/>
<reference evidence="11" key="1">
    <citation type="journal article" date="2019" name="Nat. Commun.">
        <title>Genome-wide association mapping of date palm fruit traits.</title>
        <authorList>
            <person name="Hazzouri K.M."/>
            <person name="Gros-Balthazard M."/>
            <person name="Flowers J.M."/>
            <person name="Copetti D."/>
            <person name="Lemansour A."/>
            <person name="Lebrun M."/>
            <person name="Masmoudi K."/>
            <person name="Ferrand S."/>
            <person name="Dhar M.I."/>
            <person name="Fresquez Z.A."/>
            <person name="Rosas U."/>
            <person name="Zhang J."/>
            <person name="Talag J."/>
            <person name="Lee S."/>
            <person name="Kudrna D."/>
            <person name="Powell R.F."/>
            <person name="Leitch I.J."/>
            <person name="Krueger R.R."/>
            <person name="Wing R.A."/>
            <person name="Amiri K.M.A."/>
            <person name="Purugganan M.D."/>
        </authorList>
    </citation>
    <scope>NUCLEOTIDE SEQUENCE [LARGE SCALE GENOMIC DNA]</scope>
    <source>
        <strain evidence="11">cv. Khalas</strain>
    </source>
</reference>
<dbReference type="PANTHER" id="PTHR15710:SF22">
    <property type="entry name" value="RING-TYPE E3 UBIQUITIN TRANSFERASE"/>
    <property type="match status" value="1"/>
</dbReference>
<keyword evidence="6" id="KW-0833">Ubl conjugation pathway</keyword>
<dbReference type="Pfam" id="PF14369">
    <property type="entry name" value="Zn_ribbon_19"/>
    <property type="match status" value="1"/>
</dbReference>
<dbReference type="GO" id="GO:0016567">
    <property type="term" value="P:protein ubiquitination"/>
    <property type="evidence" value="ECO:0007669"/>
    <property type="project" value="TreeGrafter"/>
</dbReference>
<evidence type="ECO:0000256" key="1">
    <source>
        <dbReference type="ARBA" id="ARBA00000900"/>
    </source>
</evidence>
<evidence type="ECO:0000256" key="4">
    <source>
        <dbReference type="ARBA" id="ARBA00022723"/>
    </source>
</evidence>
<feature type="region of interest" description="Disordered" evidence="9">
    <location>
        <begin position="70"/>
        <end position="94"/>
    </location>
</feature>
<keyword evidence="7" id="KW-0862">Zinc</keyword>
<evidence type="ECO:0000256" key="3">
    <source>
        <dbReference type="ARBA" id="ARBA00022679"/>
    </source>
</evidence>
<dbReference type="Proteomes" id="UP000228380">
    <property type="component" value="Chromosome 13"/>
</dbReference>
<keyword evidence="11" id="KW-1185">Reference proteome</keyword>
<sequence length="339" mass="37364">MDEALVARYWCHMCSQMVNPVMEVEIKCPHCNNGFVEEMDGGGDLDAADLGSDRSLSLWAPVLLGMMSRGSRRRRLQREEEEDDSGPHRYSESLRRRRRSLAILQLLQALRETNRSESDNSEGERETERVRERERERVILINPFNQAIILQGSFDAGETQRQNSNSNSFGASFEDYFLGPGLDLLLQHLAENDPNRYGSPPAQKEAIDAMPTVKIVEAMSCSVCLEDFEIGGEAREMPCKHKFHCGCILPWLELHSSCPVCRFQMPADESKDSNGGGNSNRVEGGSGDGGDAGNGGNGRRFWLPVPWPFNGLFSLSGSQSSGNSSSAPPSSSTPDSNSA</sequence>
<dbReference type="Pfam" id="PF13639">
    <property type="entry name" value="zf-RING_2"/>
    <property type="match status" value="1"/>
</dbReference>
<dbReference type="EC" id="2.3.2.27" evidence="2"/>
<dbReference type="GeneID" id="103709650"/>
<dbReference type="GO" id="GO:0005737">
    <property type="term" value="C:cytoplasm"/>
    <property type="evidence" value="ECO:0007669"/>
    <property type="project" value="TreeGrafter"/>
</dbReference>
<dbReference type="FunFam" id="3.30.40.10:FF:000022">
    <property type="entry name" value="E3 ubiquitin-protein ligase RING1-like"/>
    <property type="match status" value="1"/>
</dbReference>
<keyword evidence="4" id="KW-0479">Metal-binding</keyword>
<feature type="domain" description="RING-type" evidence="10">
    <location>
        <begin position="221"/>
        <end position="262"/>
    </location>
</feature>
<dbReference type="RefSeq" id="XP_008793323.1">
    <property type="nucleotide sequence ID" value="XM_008795101.3"/>
</dbReference>
<dbReference type="RefSeq" id="XP_008793324.1">
    <property type="nucleotide sequence ID" value="XM_008795102.4"/>
</dbReference>
<evidence type="ECO:0000256" key="8">
    <source>
        <dbReference type="PROSITE-ProRule" id="PRU00175"/>
    </source>
</evidence>
<proteinExistence type="predicted"/>
<evidence type="ECO:0000256" key="7">
    <source>
        <dbReference type="ARBA" id="ARBA00022833"/>
    </source>
</evidence>
<comment type="catalytic activity">
    <reaction evidence="1">
        <text>S-ubiquitinyl-[E2 ubiquitin-conjugating enzyme]-L-cysteine + [acceptor protein]-L-lysine = [E2 ubiquitin-conjugating enzyme]-L-cysteine + N(6)-ubiquitinyl-[acceptor protein]-L-lysine.</text>
        <dbReference type="EC" id="2.3.2.27"/>
    </reaction>
</comment>
<organism evidence="11 14">
    <name type="scientific">Phoenix dactylifera</name>
    <name type="common">Date palm</name>
    <dbReference type="NCBI Taxonomy" id="42345"/>
    <lineage>
        <taxon>Eukaryota</taxon>
        <taxon>Viridiplantae</taxon>
        <taxon>Streptophyta</taxon>
        <taxon>Embryophyta</taxon>
        <taxon>Tracheophyta</taxon>
        <taxon>Spermatophyta</taxon>
        <taxon>Magnoliopsida</taxon>
        <taxon>Liliopsida</taxon>
        <taxon>Arecaceae</taxon>
        <taxon>Coryphoideae</taxon>
        <taxon>Phoeniceae</taxon>
        <taxon>Phoenix</taxon>
    </lineage>
</organism>
<dbReference type="Gene3D" id="3.30.40.10">
    <property type="entry name" value="Zinc/RING finger domain, C3HC4 (zinc finger)"/>
    <property type="match status" value="1"/>
</dbReference>
<reference evidence="12 13" key="2">
    <citation type="submission" date="2025-04" db="UniProtKB">
        <authorList>
            <consortium name="RefSeq"/>
        </authorList>
    </citation>
    <scope>IDENTIFICATION</scope>
    <source>
        <tissue evidence="12 13">Young leaves</tissue>
    </source>
</reference>
<feature type="region of interest" description="Disordered" evidence="9">
    <location>
        <begin position="112"/>
        <end position="132"/>
    </location>
</feature>
<dbReference type="GO" id="GO:0061630">
    <property type="term" value="F:ubiquitin protein ligase activity"/>
    <property type="evidence" value="ECO:0007669"/>
    <property type="project" value="UniProtKB-EC"/>
</dbReference>
<dbReference type="InterPro" id="IPR013083">
    <property type="entry name" value="Znf_RING/FYVE/PHD"/>
</dbReference>
<keyword evidence="5 8" id="KW-0863">Zinc-finger</keyword>
<protein>
    <recommendedName>
        <fullName evidence="2">RING-type E3 ubiquitin transferase</fullName>
        <ecNumber evidence="2">2.3.2.27</ecNumber>
    </recommendedName>
</protein>
<feature type="compositionally biased region" description="Basic and acidic residues" evidence="9">
    <location>
        <begin position="85"/>
        <end position="94"/>
    </location>
</feature>
<evidence type="ECO:0000256" key="5">
    <source>
        <dbReference type="ARBA" id="ARBA00022771"/>
    </source>
</evidence>
<dbReference type="GO" id="GO:0008270">
    <property type="term" value="F:zinc ion binding"/>
    <property type="evidence" value="ECO:0007669"/>
    <property type="project" value="UniProtKB-KW"/>
</dbReference>
<evidence type="ECO:0000313" key="11">
    <source>
        <dbReference type="Proteomes" id="UP000228380"/>
    </source>
</evidence>
<evidence type="ECO:0000256" key="2">
    <source>
        <dbReference type="ARBA" id="ARBA00012483"/>
    </source>
</evidence>
<dbReference type="SUPFAM" id="SSF57850">
    <property type="entry name" value="RING/U-box"/>
    <property type="match status" value="1"/>
</dbReference>
<evidence type="ECO:0000313" key="12">
    <source>
        <dbReference type="RefSeq" id="XP_008793322.1"/>
    </source>
</evidence>
<evidence type="ECO:0000313" key="14">
    <source>
        <dbReference type="RefSeq" id="XP_008793324.1"/>
    </source>
</evidence>
<dbReference type="InterPro" id="IPR039525">
    <property type="entry name" value="RNF126-like_zinc-ribbon"/>
</dbReference>
<dbReference type="RefSeq" id="XP_008793322.1">
    <property type="nucleotide sequence ID" value="XM_008795100.4"/>
</dbReference>
<evidence type="ECO:0000256" key="9">
    <source>
        <dbReference type="SAM" id="MobiDB-lite"/>
    </source>
</evidence>
<gene>
    <name evidence="12 13 14" type="primary">LOC103709650</name>
</gene>
<name>A0A8B7C7J0_PHODC</name>
<dbReference type="SMART" id="SM00184">
    <property type="entry name" value="RING"/>
    <property type="match status" value="1"/>
</dbReference>
<dbReference type="PANTHER" id="PTHR15710">
    <property type="entry name" value="E3 UBIQUITIN-PROTEIN LIGASE PRAJA"/>
    <property type="match status" value="1"/>
</dbReference>
<keyword evidence="3" id="KW-0808">Transferase</keyword>
<evidence type="ECO:0000313" key="13">
    <source>
        <dbReference type="RefSeq" id="XP_008793323.1"/>
    </source>
</evidence>
<evidence type="ECO:0000256" key="6">
    <source>
        <dbReference type="ARBA" id="ARBA00022786"/>
    </source>
</evidence>
<feature type="region of interest" description="Disordered" evidence="9">
    <location>
        <begin position="269"/>
        <end position="299"/>
    </location>
</feature>
<dbReference type="PROSITE" id="PS50089">
    <property type="entry name" value="ZF_RING_2"/>
    <property type="match status" value="1"/>
</dbReference>
<dbReference type="InterPro" id="IPR001841">
    <property type="entry name" value="Znf_RING"/>
</dbReference>
<feature type="compositionally biased region" description="Gly residues" evidence="9">
    <location>
        <begin position="274"/>
        <end position="298"/>
    </location>
</feature>
<accession>A0A8B7C7J0</accession>
<evidence type="ECO:0000259" key="10">
    <source>
        <dbReference type="PROSITE" id="PS50089"/>
    </source>
</evidence>
<dbReference type="AlphaFoldDB" id="A0A8B7C7J0"/>